<dbReference type="InterPro" id="IPR043143">
    <property type="entry name" value="Mal/L-sulf/L-lact_DH-like_NADP"/>
</dbReference>
<dbReference type="Gene3D" id="3.30.1370.60">
    <property type="entry name" value="Hypothetical oxidoreductase yiak, domain 2"/>
    <property type="match status" value="1"/>
</dbReference>
<evidence type="ECO:0000256" key="1">
    <source>
        <dbReference type="ARBA" id="ARBA00006056"/>
    </source>
</evidence>
<dbReference type="AlphaFoldDB" id="X1TIW8"/>
<name>X1TIW8_9ZZZZ</name>
<keyword evidence="2" id="KW-0560">Oxidoreductase</keyword>
<dbReference type="Pfam" id="PF02615">
    <property type="entry name" value="Ldh_2"/>
    <property type="match status" value="1"/>
</dbReference>
<organism evidence="3">
    <name type="scientific">marine sediment metagenome</name>
    <dbReference type="NCBI Taxonomy" id="412755"/>
    <lineage>
        <taxon>unclassified sequences</taxon>
        <taxon>metagenomes</taxon>
        <taxon>ecological metagenomes</taxon>
    </lineage>
</organism>
<sequence length="144" mass="15929">VTAPTNTNGMLGGIMGGLGEKNAGYKGYGYATVVEILSTALQGGQFLKTSTEEKDRNIGHFFIAINISAFIDIESFKKITGNILRSIRASKKAPGQNKIYTAGEKEYLIWLERKDKGVPLNEILQKQIIAIRDELELKNYNSLF</sequence>
<feature type="non-terminal residue" evidence="3">
    <location>
        <position position="1"/>
    </location>
</feature>
<proteinExistence type="inferred from homology"/>
<dbReference type="PANTHER" id="PTHR11091">
    <property type="entry name" value="OXIDOREDUCTASE-RELATED"/>
    <property type="match status" value="1"/>
</dbReference>
<dbReference type="EMBL" id="BARW01007448">
    <property type="protein sequence ID" value="GAI87500.1"/>
    <property type="molecule type" value="Genomic_DNA"/>
</dbReference>
<dbReference type="GO" id="GO:0016491">
    <property type="term" value="F:oxidoreductase activity"/>
    <property type="evidence" value="ECO:0007669"/>
    <property type="project" value="UniProtKB-KW"/>
</dbReference>
<dbReference type="PANTHER" id="PTHR11091:SF0">
    <property type="entry name" value="MALATE DEHYDROGENASE"/>
    <property type="match status" value="1"/>
</dbReference>
<reference evidence="3" key="1">
    <citation type="journal article" date="2014" name="Front. Microbiol.">
        <title>High frequency of phylogenetically diverse reductive dehalogenase-homologous genes in deep subseafloor sedimentary metagenomes.</title>
        <authorList>
            <person name="Kawai M."/>
            <person name="Futagami T."/>
            <person name="Toyoda A."/>
            <person name="Takaki Y."/>
            <person name="Nishi S."/>
            <person name="Hori S."/>
            <person name="Arai W."/>
            <person name="Tsubouchi T."/>
            <person name="Morono Y."/>
            <person name="Uchiyama I."/>
            <person name="Ito T."/>
            <person name="Fujiyama A."/>
            <person name="Inagaki F."/>
            <person name="Takami H."/>
        </authorList>
    </citation>
    <scope>NUCLEOTIDE SEQUENCE</scope>
    <source>
        <strain evidence="3">Expedition CK06-06</strain>
    </source>
</reference>
<gene>
    <name evidence="3" type="ORF">S12H4_15498</name>
</gene>
<accession>X1TIW8</accession>
<dbReference type="InterPro" id="IPR003767">
    <property type="entry name" value="Malate/L-lactate_DH-like"/>
</dbReference>
<protein>
    <recommendedName>
        <fullName evidence="4">Lactate dehydrogenase</fullName>
    </recommendedName>
</protein>
<dbReference type="InterPro" id="IPR036111">
    <property type="entry name" value="Mal/L-sulfo/L-lacto_DH-like_sf"/>
</dbReference>
<comment type="similarity">
    <text evidence="1">Belongs to the LDH2/MDH2 oxidoreductase family.</text>
</comment>
<evidence type="ECO:0008006" key="4">
    <source>
        <dbReference type="Google" id="ProtNLM"/>
    </source>
</evidence>
<dbReference type="SUPFAM" id="SSF89733">
    <property type="entry name" value="L-sulfolactate dehydrogenase-like"/>
    <property type="match status" value="1"/>
</dbReference>
<comment type="caution">
    <text evidence="3">The sequence shown here is derived from an EMBL/GenBank/DDBJ whole genome shotgun (WGS) entry which is preliminary data.</text>
</comment>
<evidence type="ECO:0000256" key="2">
    <source>
        <dbReference type="ARBA" id="ARBA00023002"/>
    </source>
</evidence>
<evidence type="ECO:0000313" key="3">
    <source>
        <dbReference type="EMBL" id="GAI87500.1"/>
    </source>
</evidence>